<dbReference type="PROSITE" id="PS00217">
    <property type="entry name" value="SUGAR_TRANSPORT_2"/>
    <property type="match status" value="1"/>
</dbReference>
<feature type="transmembrane region" description="Helical" evidence="10">
    <location>
        <begin position="431"/>
        <end position="450"/>
    </location>
</feature>
<keyword evidence="4 10" id="KW-1133">Transmembrane helix</keyword>
<feature type="transmembrane region" description="Helical" evidence="10">
    <location>
        <begin position="363"/>
        <end position="387"/>
    </location>
</feature>
<dbReference type="Gene3D" id="1.20.1250.20">
    <property type="entry name" value="MFS general substrate transporter like domains"/>
    <property type="match status" value="1"/>
</dbReference>
<comment type="subcellular location">
    <subcellularLocation>
        <location evidence="1">Cell membrane</location>
        <topology evidence="1">Multi-pass membrane protein</topology>
    </subcellularLocation>
</comment>
<dbReference type="InterPro" id="IPR005829">
    <property type="entry name" value="Sugar_transporter_CS"/>
</dbReference>
<evidence type="ECO:0000256" key="10">
    <source>
        <dbReference type="SAM" id="Phobius"/>
    </source>
</evidence>
<sequence length="496" mass="53856">MFRSDTHITLTQPGPEPPKGASCMTRTQLLASLAVSLGSMIVGYSSAWSSPAIASLMEPGSGIQVTQNEASWIGSLMPLAALAGGFTGGPLLESFGRKKTIMATALPFIGASLLVSYANGVEMIYAGRAITGFCIGMISLSLPVYLAEAIHPEVRGTLGLLPTSLGNGGVMLCYVCGFFLNWSQLSLVGAIIPLPFLLLMCMIPETPRYLLNKGKDRECQAALQWLRGDKQDIARELHDMERTNILMKKTKLRASELFQPCHVKPLMISIGLMFFQQFSGINAVMFYSVSIFELAGSSINSNLATIILGVVNIGATIFSNAFIDKLGRKILLYISDVGMIISLVVFGGYFYLKEVAHTEAPGWIPLLALMVYVVSFSVGFGPIPWLMMGEIFPSRIRGAAASLSTAFNWACTFIVTKTFMDLQGIFGPHGVFWMFAVILVFCLAFIIFFVPETRGQTLEDIERLYTGQVMDSHLASSGSRRISSLANLKPTPSIIL</sequence>
<dbReference type="InterPro" id="IPR003663">
    <property type="entry name" value="Sugar/inositol_transpt"/>
</dbReference>
<feature type="domain" description="Major facilitator superfamily (MFS) profile" evidence="11">
    <location>
        <begin position="31"/>
        <end position="454"/>
    </location>
</feature>
<feature type="transmembrane region" description="Helical" evidence="10">
    <location>
        <begin position="330"/>
        <end position="351"/>
    </location>
</feature>
<dbReference type="InterPro" id="IPR005828">
    <property type="entry name" value="MFS_sugar_transport-like"/>
</dbReference>
<evidence type="ECO:0000256" key="3">
    <source>
        <dbReference type="ARBA" id="ARBA00022692"/>
    </source>
</evidence>
<feature type="transmembrane region" description="Helical" evidence="10">
    <location>
        <begin position="303"/>
        <end position="323"/>
    </location>
</feature>
<dbReference type="GO" id="GO:0005886">
    <property type="term" value="C:plasma membrane"/>
    <property type="evidence" value="ECO:0007669"/>
    <property type="project" value="UniProtKB-SubCell"/>
</dbReference>
<dbReference type="GO" id="GO:0051119">
    <property type="term" value="F:sugar transmembrane transporter activity"/>
    <property type="evidence" value="ECO:0007669"/>
    <property type="project" value="InterPro"/>
</dbReference>
<evidence type="ECO:0000256" key="8">
    <source>
        <dbReference type="RuleBase" id="RU003346"/>
    </source>
</evidence>
<protein>
    <recommendedName>
        <fullName evidence="11">Major facilitator superfamily (MFS) profile domain-containing protein</fullName>
    </recommendedName>
</protein>
<evidence type="ECO:0000256" key="4">
    <source>
        <dbReference type="ARBA" id="ARBA00022989"/>
    </source>
</evidence>
<feature type="region of interest" description="Disordered" evidence="9">
    <location>
        <begin position="1"/>
        <end position="22"/>
    </location>
</feature>
<feature type="transmembrane region" description="Helical" evidence="10">
    <location>
        <begin position="266"/>
        <end position="291"/>
    </location>
</feature>
<dbReference type="PANTHER" id="PTHR48021">
    <property type="match status" value="1"/>
</dbReference>
<feature type="transmembrane region" description="Helical" evidence="10">
    <location>
        <begin position="124"/>
        <end position="146"/>
    </location>
</feature>
<keyword evidence="5 10" id="KW-0472">Membrane</keyword>
<evidence type="ECO:0000256" key="6">
    <source>
        <dbReference type="ARBA" id="ARBA00023180"/>
    </source>
</evidence>
<dbReference type="Pfam" id="PF00083">
    <property type="entry name" value="Sugar_tr"/>
    <property type="match status" value="1"/>
</dbReference>
<keyword evidence="3 10" id="KW-0812">Transmembrane</keyword>
<dbReference type="SUPFAM" id="SSF103473">
    <property type="entry name" value="MFS general substrate transporter"/>
    <property type="match status" value="1"/>
</dbReference>
<evidence type="ECO:0000256" key="7">
    <source>
        <dbReference type="ARBA" id="ARBA00024348"/>
    </source>
</evidence>
<keyword evidence="13" id="KW-1185">Reference proteome</keyword>
<proteinExistence type="inferred from homology"/>
<dbReference type="STRING" id="6832.A0A553NZ19"/>
<dbReference type="InterPro" id="IPR020846">
    <property type="entry name" value="MFS_dom"/>
</dbReference>
<dbReference type="PRINTS" id="PR00171">
    <property type="entry name" value="SUGRTRNSPORT"/>
</dbReference>
<name>A0A553NZ19_TIGCA</name>
<dbReference type="PANTHER" id="PTHR48021:SF96">
    <property type="entry name" value="FACILITATED TREHALOSE TRANSPORTER TRET1-1-RELATED"/>
    <property type="match status" value="1"/>
</dbReference>
<reference evidence="12 13" key="1">
    <citation type="journal article" date="2018" name="Nat. Ecol. Evol.">
        <title>Genomic signatures of mitonuclear coevolution across populations of Tigriopus californicus.</title>
        <authorList>
            <person name="Barreto F.S."/>
            <person name="Watson E.T."/>
            <person name="Lima T.G."/>
            <person name="Willett C.S."/>
            <person name="Edmands S."/>
            <person name="Li W."/>
            <person name="Burton R.S."/>
        </authorList>
    </citation>
    <scope>NUCLEOTIDE SEQUENCE [LARGE SCALE GENOMIC DNA]</scope>
    <source>
        <strain evidence="12 13">San Diego</strain>
    </source>
</reference>
<dbReference type="InterPro" id="IPR036259">
    <property type="entry name" value="MFS_trans_sf"/>
</dbReference>
<gene>
    <name evidence="12" type="ORF">TCAL_05947</name>
</gene>
<feature type="transmembrane region" description="Helical" evidence="10">
    <location>
        <begin position="186"/>
        <end position="203"/>
    </location>
</feature>
<evidence type="ECO:0000313" key="13">
    <source>
        <dbReference type="Proteomes" id="UP000318571"/>
    </source>
</evidence>
<feature type="transmembrane region" description="Helical" evidence="10">
    <location>
        <begin position="70"/>
        <end position="88"/>
    </location>
</feature>
<dbReference type="EMBL" id="VCGU01000009">
    <property type="protein sequence ID" value="TRY70642.1"/>
    <property type="molecule type" value="Genomic_DNA"/>
</dbReference>
<dbReference type="Proteomes" id="UP000318571">
    <property type="component" value="Chromosome 9"/>
</dbReference>
<keyword evidence="2" id="KW-1003">Cell membrane</keyword>
<dbReference type="PROSITE" id="PS00216">
    <property type="entry name" value="SUGAR_TRANSPORT_1"/>
    <property type="match status" value="1"/>
</dbReference>
<evidence type="ECO:0000256" key="2">
    <source>
        <dbReference type="ARBA" id="ARBA00022475"/>
    </source>
</evidence>
<feature type="transmembrane region" description="Helical" evidence="10">
    <location>
        <begin position="29"/>
        <end position="50"/>
    </location>
</feature>
<feature type="transmembrane region" description="Helical" evidence="10">
    <location>
        <begin position="158"/>
        <end position="180"/>
    </location>
</feature>
<evidence type="ECO:0000256" key="9">
    <source>
        <dbReference type="SAM" id="MobiDB-lite"/>
    </source>
</evidence>
<organism evidence="12 13">
    <name type="scientific">Tigriopus californicus</name>
    <name type="common">Marine copepod</name>
    <dbReference type="NCBI Taxonomy" id="6832"/>
    <lineage>
        <taxon>Eukaryota</taxon>
        <taxon>Metazoa</taxon>
        <taxon>Ecdysozoa</taxon>
        <taxon>Arthropoda</taxon>
        <taxon>Crustacea</taxon>
        <taxon>Multicrustacea</taxon>
        <taxon>Hexanauplia</taxon>
        <taxon>Copepoda</taxon>
        <taxon>Harpacticoida</taxon>
        <taxon>Harpacticidae</taxon>
        <taxon>Tigriopus</taxon>
    </lineage>
</organism>
<dbReference type="CDD" id="cd17358">
    <property type="entry name" value="MFS_GLUT6_8_Class3_like"/>
    <property type="match status" value="1"/>
</dbReference>
<dbReference type="FunFam" id="1.20.1250.20:FF:000055">
    <property type="entry name" value="Facilitated trehalose transporter Tret1-2 homolog"/>
    <property type="match status" value="1"/>
</dbReference>
<dbReference type="NCBIfam" id="TIGR00879">
    <property type="entry name" value="SP"/>
    <property type="match status" value="1"/>
</dbReference>
<dbReference type="OrthoDB" id="6339427at2759"/>
<accession>A0A553NZ19</accession>
<feature type="transmembrane region" description="Helical" evidence="10">
    <location>
        <begin position="100"/>
        <end position="118"/>
    </location>
</feature>
<feature type="transmembrane region" description="Helical" evidence="10">
    <location>
        <begin position="399"/>
        <end position="419"/>
    </location>
</feature>
<evidence type="ECO:0000259" key="11">
    <source>
        <dbReference type="PROSITE" id="PS50850"/>
    </source>
</evidence>
<keyword evidence="6" id="KW-0325">Glycoprotein</keyword>
<evidence type="ECO:0000313" key="12">
    <source>
        <dbReference type="EMBL" id="TRY70642.1"/>
    </source>
</evidence>
<dbReference type="OMA" id="AISMIYV"/>
<comment type="caution">
    <text evidence="12">The sequence shown here is derived from an EMBL/GenBank/DDBJ whole genome shotgun (WGS) entry which is preliminary data.</text>
</comment>
<dbReference type="InterPro" id="IPR050549">
    <property type="entry name" value="MFS_Trehalose_Transporter"/>
</dbReference>
<evidence type="ECO:0000256" key="5">
    <source>
        <dbReference type="ARBA" id="ARBA00023136"/>
    </source>
</evidence>
<dbReference type="InterPro" id="IPR044775">
    <property type="entry name" value="MFS_ERD6/Tret1-like"/>
</dbReference>
<dbReference type="AlphaFoldDB" id="A0A553NZ19"/>
<dbReference type="PROSITE" id="PS50850">
    <property type="entry name" value="MFS"/>
    <property type="match status" value="1"/>
</dbReference>
<comment type="similarity">
    <text evidence="7">Belongs to the major facilitator superfamily. Sugar transporter (TC 2.A.1.1) family. Trehalose transporter subfamily.</text>
</comment>
<keyword evidence="8" id="KW-0813">Transport</keyword>
<evidence type="ECO:0000256" key="1">
    <source>
        <dbReference type="ARBA" id="ARBA00004651"/>
    </source>
</evidence>